<evidence type="ECO:0000313" key="4">
    <source>
        <dbReference type="Proteomes" id="UP000292235"/>
    </source>
</evidence>
<evidence type="ECO:0000313" key="3">
    <source>
        <dbReference type="EMBL" id="QBI56617.1"/>
    </source>
</evidence>
<feature type="domain" description="GmrSD restriction endonucleases N-terminal" evidence="2">
    <location>
        <begin position="10"/>
        <end position="249"/>
    </location>
</feature>
<feature type="compositionally biased region" description="Acidic residues" evidence="1">
    <location>
        <begin position="597"/>
        <end position="616"/>
    </location>
</feature>
<dbReference type="Proteomes" id="UP000292235">
    <property type="component" value="Chromosome"/>
</dbReference>
<name>A0A4P6QB61_9ACTN</name>
<organism evidence="3 4">
    <name type="scientific">Streptomonospora litoralis</name>
    <dbReference type="NCBI Taxonomy" id="2498135"/>
    <lineage>
        <taxon>Bacteria</taxon>
        <taxon>Bacillati</taxon>
        <taxon>Actinomycetota</taxon>
        <taxon>Actinomycetes</taxon>
        <taxon>Streptosporangiales</taxon>
        <taxon>Nocardiopsidaceae</taxon>
        <taxon>Streptomonospora</taxon>
    </lineage>
</organism>
<dbReference type="AlphaFoldDB" id="A0A4P6QB61"/>
<dbReference type="RefSeq" id="WP_131101600.1">
    <property type="nucleotide sequence ID" value="NZ_CP036455.1"/>
</dbReference>
<keyword evidence="4" id="KW-1185">Reference proteome</keyword>
<gene>
    <name evidence="3" type="ORF">EKD16_24365</name>
</gene>
<evidence type="ECO:0000259" key="2">
    <source>
        <dbReference type="Pfam" id="PF03235"/>
    </source>
</evidence>
<reference evidence="3 4" key="1">
    <citation type="submission" date="2019-02" db="EMBL/GenBank/DDBJ databases">
        <authorList>
            <person name="Khodamoradi S."/>
            <person name="Hahnke R.L."/>
            <person name="Kaempfer P."/>
            <person name="Schumann P."/>
            <person name="Rohde M."/>
            <person name="Steinert M."/>
            <person name="Luzhetskyy A."/>
            <person name="Wink J."/>
            <person name="Ruckert C."/>
        </authorList>
    </citation>
    <scope>NUCLEOTIDE SEQUENCE [LARGE SCALE GENOMIC DNA]</scope>
    <source>
        <strain evidence="3 4">M2</strain>
    </source>
</reference>
<evidence type="ECO:0000256" key="1">
    <source>
        <dbReference type="SAM" id="MobiDB-lite"/>
    </source>
</evidence>
<dbReference type="OrthoDB" id="9787127at2"/>
<dbReference type="KEGG" id="strr:EKD16_24365"/>
<dbReference type="EMBL" id="CP036455">
    <property type="protein sequence ID" value="QBI56617.1"/>
    <property type="molecule type" value="Genomic_DNA"/>
</dbReference>
<dbReference type="PANTHER" id="PTHR37292">
    <property type="entry name" value="VNG6097C"/>
    <property type="match status" value="1"/>
</dbReference>
<dbReference type="Pfam" id="PF03235">
    <property type="entry name" value="GmrSD_N"/>
    <property type="match status" value="1"/>
</dbReference>
<feature type="region of interest" description="Disordered" evidence="1">
    <location>
        <begin position="584"/>
        <end position="616"/>
    </location>
</feature>
<proteinExistence type="predicted"/>
<dbReference type="InterPro" id="IPR004919">
    <property type="entry name" value="GmrSD_N"/>
</dbReference>
<accession>A0A4P6QB61</accession>
<protein>
    <recommendedName>
        <fullName evidence="2">GmrSD restriction endonucleases N-terminal domain-containing protein</fullName>
    </recommendedName>
</protein>
<dbReference type="PANTHER" id="PTHR37292:SF2">
    <property type="entry name" value="DUF262 DOMAIN-CONTAINING PROTEIN"/>
    <property type="match status" value="1"/>
</dbReference>
<sequence>MGFQTPQPTLSELLRRISRGEIQLPDFQRGYVWDEERIRSLLVTIAQGHPLGVVMTLQTGNDQVRFKPKPIEGTDLAQGAVEPTLLVLDGQQRLTSLSQALSGGGVVKTHDARKKVVERRFFIDIEQAVKDPRNLDAAVKSLPGDGMVRENFGKDVVLDVSTQEKQLEHGYFPVNLGYDDKGTAWLFEYADPEVSKAFLNAILTPMKSYAIPSIELDKQTSKEAVATVFEKVNQGGMKLTVFELLTAKFAGDADYYSAAGTDFRLKDDWAQTERVIRKHPVLESIEETEFLQAVMLLASHRGESATTARKDDILGLQLPDYRAWAGEVREAMAWVAHFLEDQHVHAARDVPYPPQLVALAALRVLMGEEIDVHGINARIRQWYWCGVLGELYSSSTESRLARDIDQVPEWARGAEGATVPRTVEDANFVESRLHSLKTRNAAAYKGIHALLMANGTKDWLHNQPFDRAHYRELAVDIHHVFPKAWCMKNEVDPELRESIVNKTPLARKTNQLVGGASPAEYMSKLDSRAQLSAAELDAIVAAHQIDVAALRTGSFAAFFTRRREALLGLVEAAMGKRAARDVDRDALGGGMESGDAFADEPDDPQDVEEAESTEAI</sequence>